<organism evidence="11">
    <name type="scientific">marine metagenome</name>
    <dbReference type="NCBI Taxonomy" id="408172"/>
    <lineage>
        <taxon>unclassified sequences</taxon>
        <taxon>metagenomes</taxon>
        <taxon>ecological metagenomes</taxon>
    </lineage>
</organism>
<dbReference type="PANTHER" id="PTHR30012:SF7">
    <property type="entry name" value="PROTEIN TRANSPORT PROTEIN HOFC HOMOLOG"/>
    <property type="match status" value="1"/>
</dbReference>
<keyword evidence="6 9" id="KW-0812">Transmembrane</keyword>
<reference evidence="11" key="1">
    <citation type="submission" date="2018-05" db="EMBL/GenBank/DDBJ databases">
        <authorList>
            <person name="Lanie J.A."/>
            <person name="Ng W.-L."/>
            <person name="Kazmierczak K.M."/>
            <person name="Andrzejewski T.M."/>
            <person name="Davidsen T.M."/>
            <person name="Wayne K.J."/>
            <person name="Tettelin H."/>
            <person name="Glass J.I."/>
            <person name="Rusch D."/>
            <person name="Podicherti R."/>
            <person name="Tsui H.-C.T."/>
            <person name="Winkler M.E."/>
        </authorList>
    </citation>
    <scope>NUCLEOTIDE SEQUENCE</scope>
</reference>
<dbReference type="InterPro" id="IPR001992">
    <property type="entry name" value="T2SS_GspF/T4SS_PilC_CS"/>
</dbReference>
<keyword evidence="4" id="KW-1003">Cell membrane</keyword>
<protein>
    <recommendedName>
        <fullName evidence="10">Type II secretion system protein GspF domain-containing protein</fullName>
    </recommendedName>
</protein>
<feature type="transmembrane region" description="Helical" evidence="9">
    <location>
        <begin position="228"/>
        <end position="247"/>
    </location>
</feature>
<evidence type="ECO:0000256" key="1">
    <source>
        <dbReference type="ARBA" id="ARBA00004429"/>
    </source>
</evidence>
<dbReference type="PANTHER" id="PTHR30012">
    <property type="entry name" value="GENERAL SECRETION PATHWAY PROTEIN"/>
    <property type="match status" value="1"/>
</dbReference>
<evidence type="ECO:0000256" key="5">
    <source>
        <dbReference type="ARBA" id="ARBA00022519"/>
    </source>
</evidence>
<proteinExistence type="inferred from homology"/>
<dbReference type="Gene3D" id="1.20.81.30">
    <property type="entry name" value="Type II secretion system (T2SS), domain F"/>
    <property type="match status" value="2"/>
</dbReference>
<evidence type="ECO:0000256" key="8">
    <source>
        <dbReference type="ARBA" id="ARBA00023136"/>
    </source>
</evidence>
<evidence type="ECO:0000256" key="2">
    <source>
        <dbReference type="ARBA" id="ARBA00005745"/>
    </source>
</evidence>
<keyword evidence="8 9" id="KW-0472">Membrane</keyword>
<dbReference type="InterPro" id="IPR018076">
    <property type="entry name" value="T2SS_GspF_dom"/>
</dbReference>
<dbReference type="EMBL" id="UINC01028221">
    <property type="protein sequence ID" value="SVB08820.1"/>
    <property type="molecule type" value="Genomic_DNA"/>
</dbReference>
<evidence type="ECO:0000256" key="9">
    <source>
        <dbReference type="SAM" id="Phobius"/>
    </source>
</evidence>
<evidence type="ECO:0000259" key="10">
    <source>
        <dbReference type="Pfam" id="PF00482"/>
    </source>
</evidence>
<evidence type="ECO:0000256" key="7">
    <source>
        <dbReference type="ARBA" id="ARBA00022989"/>
    </source>
</evidence>
<gene>
    <name evidence="11" type="ORF">METZ01_LOCUS161674</name>
</gene>
<dbReference type="InterPro" id="IPR042094">
    <property type="entry name" value="T2SS_GspF_sf"/>
</dbReference>
<dbReference type="AlphaFoldDB" id="A0A382B4Q4"/>
<dbReference type="FunFam" id="1.20.81.30:FF:000001">
    <property type="entry name" value="Type II secretion system protein F"/>
    <property type="match status" value="2"/>
</dbReference>
<feature type="domain" description="Type II secretion system protein GspF" evidence="10">
    <location>
        <begin position="74"/>
        <end position="197"/>
    </location>
</feature>
<dbReference type="PROSITE" id="PS00874">
    <property type="entry name" value="T2SP_F"/>
    <property type="match status" value="1"/>
</dbReference>
<name>A0A382B4Q4_9ZZZZ</name>
<keyword evidence="5" id="KW-0997">Cell inner membrane</keyword>
<comment type="similarity">
    <text evidence="2">Belongs to the GSP F family.</text>
</comment>
<feature type="domain" description="Type II secretion system protein GspF" evidence="10">
    <location>
        <begin position="277"/>
        <end position="376"/>
    </location>
</feature>
<dbReference type="PRINTS" id="PR00812">
    <property type="entry name" value="BCTERIALGSPF"/>
</dbReference>
<dbReference type="GO" id="GO:0015628">
    <property type="term" value="P:protein secretion by the type II secretion system"/>
    <property type="evidence" value="ECO:0007669"/>
    <property type="project" value="TreeGrafter"/>
</dbReference>
<evidence type="ECO:0000256" key="3">
    <source>
        <dbReference type="ARBA" id="ARBA00022448"/>
    </source>
</evidence>
<evidence type="ECO:0000256" key="4">
    <source>
        <dbReference type="ARBA" id="ARBA00022475"/>
    </source>
</evidence>
<feature type="transmembrane region" description="Helical" evidence="9">
    <location>
        <begin position="175"/>
        <end position="199"/>
    </location>
</feature>
<dbReference type="InterPro" id="IPR003004">
    <property type="entry name" value="GspF/PilC"/>
</dbReference>
<dbReference type="Pfam" id="PF00482">
    <property type="entry name" value="T2SSF"/>
    <property type="match status" value="2"/>
</dbReference>
<comment type="subcellular location">
    <subcellularLocation>
        <location evidence="1">Cell inner membrane</location>
        <topology evidence="1">Multi-pass membrane protein</topology>
    </subcellularLocation>
</comment>
<accession>A0A382B4Q4</accession>
<keyword evidence="7 9" id="KW-1133">Transmembrane helix</keyword>
<feature type="non-terminal residue" evidence="11">
    <location>
        <position position="377"/>
    </location>
</feature>
<dbReference type="GO" id="GO:0005886">
    <property type="term" value="C:plasma membrane"/>
    <property type="evidence" value="ECO:0007669"/>
    <property type="project" value="UniProtKB-SubCell"/>
</dbReference>
<keyword evidence="3" id="KW-0813">Transport</keyword>
<sequence length="377" mass="41088">MLAFEYKARIKGKIIHDEILAEDRKSAIASLKQDKIRPINIAEKRKKKEFSFNNGKPLFSGGKQRITEKDIVVFTRTFSTMIDAGLPLVQCLKILGDQTENRTFGEIILSVKQDIETGENLSDSLRKHPKVFNSLYCNLFEAGEAAGILDTIARRLAEHMEKAASLKKKVKSAMVYPACIVSVAVGVISFLMIFVIPAFTTMFSSGGAELPGPTAIVMAVSDMFRTKWHYMVGTAYAIYLVFSRLYATERGRAVIDGYALKLPVAGPLIRKVSIAKFSRTLGTLLSSGVALLEGLEICARTSGNKTVETAVLNTMEAIKGGDTIAAPLARGKVFPPMVIQMIDVGENSGSLDSMLAKIADFYDEEVDTAVTGLTALL</sequence>
<evidence type="ECO:0000313" key="11">
    <source>
        <dbReference type="EMBL" id="SVB08820.1"/>
    </source>
</evidence>
<evidence type="ECO:0000256" key="6">
    <source>
        <dbReference type="ARBA" id="ARBA00022692"/>
    </source>
</evidence>